<evidence type="ECO:0000313" key="8">
    <source>
        <dbReference type="EMBL" id="RQP24083.1"/>
    </source>
</evidence>
<dbReference type="InterPro" id="IPR003660">
    <property type="entry name" value="HAMP_dom"/>
</dbReference>
<dbReference type="CDD" id="cd11386">
    <property type="entry name" value="MCP_signal"/>
    <property type="match status" value="1"/>
</dbReference>
<dbReference type="SMART" id="SM00304">
    <property type="entry name" value="HAMP"/>
    <property type="match status" value="1"/>
</dbReference>
<accession>A0A3N7HQX0</accession>
<dbReference type="PROSITE" id="PS50111">
    <property type="entry name" value="CHEMOTAXIS_TRANSDUC_2"/>
    <property type="match status" value="1"/>
</dbReference>
<dbReference type="PANTHER" id="PTHR43531:SF14">
    <property type="entry name" value="METHYL-ACCEPTING CHEMOTAXIS PROTEIN I-RELATED"/>
    <property type="match status" value="1"/>
</dbReference>
<feature type="transmembrane region" description="Helical" evidence="5">
    <location>
        <begin position="20"/>
        <end position="39"/>
    </location>
</feature>
<evidence type="ECO:0000256" key="5">
    <source>
        <dbReference type="SAM" id="Phobius"/>
    </source>
</evidence>
<evidence type="ECO:0000256" key="2">
    <source>
        <dbReference type="ARBA" id="ARBA00022481"/>
    </source>
</evidence>
<comment type="similarity">
    <text evidence="3">Belongs to the methyl-accepting chemotaxis (MCP) protein family.</text>
</comment>
<dbReference type="InterPro" id="IPR024478">
    <property type="entry name" value="HlyB_4HB_MCP"/>
</dbReference>
<proteinExistence type="inferred from homology"/>
<dbReference type="SUPFAM" id="SSF58104">
    <property type="entry name" value="Methyl-accepting chemotaxis protein (MCP) signaling domain"/>
    <property type="match status" value="1"/>
</dbReference>
<dbReference type="CDD" id="cd06225">
    <property type="entry name" value="HAMP"/>
    <property type="match status" value="1"/>
</dbReference>
<dbReference type="Pfam" id="PF00015">
    <property type="entry name" value="MCPsignal"/>
    <property type="match status" value="1"/>
</dbReference>
<comment type="subcellular location">
    <subcellularLocation>
        <location evidence="1">Membrane</location>
    </subcellularLocation>
</comment>
<feature type="domain" description="HAMP" evidence="7">
    <location>
        <begin position="220"/>
        <end position="272"/>
    </location>
</feature>
<comment type="caution">
    <text evidence="8">The sequence shown here is derived from an EMBL/GenBank/DDBJ whole genome shotgun (WGS) entry which is preliminary data.</text>
</comment>
<evidence type="ECO:0000256" key="3">
    <source>
        <dbReference type="ARBA" id="ARBA00029447"/>
    </source>
</evidence>
<dbReference type="AlphaFoldDB" id="A0A3N7HQX0"/>
<dbReference type="Gene3D" id="1.10.287.950">
    <property type="entry name" value="Methyl-accepting chemotaxis protein"/>
    <property type="match status" value="1"/>
</dbReference>
<dbReference type="GO" id="GO:0006935">
    <property type="term" value="P:chemotaxis"/>
    <property type="evidence" value="ECO:0007669"/>
    <property type="project" value="TreeGrafter"/>
</dbReference>
<evidence type="ECO:0000259" key="7">
    <source>
        <dbReference type="PROSITE" id="PS50885"/>
    </source>
</evidence>
<keyword evidence="4" id="KW-0807">Transducer</keyword>
<organism evidence="8 9">
    <name type="scientific">Piscinibacter terrae</name>
    <dbReference type="NCBI Taxonomy" id="2496871"/>
    <lineage>
        <taxon>Bacteria</taxon>
        <taxon>Pseudomonadati</taxon>
        <taxon>Pseudomonadota</taxon>
        <taxon>Betaproteobacteria</taxon>
        <taxon>Burkholderiales</taxon>
        <taxon>Sphaerotilaceae</taxon>
        <taxon>Piscinibacter</taxon>
    </lineage>
</organism>
<dbReference type="InterPro" id="IPR051310">
    <property type="entry name" value="MCP_chemotaxis"/>
</dbReference>
<dbReference type="PROSITE" id="PS50885">
    <property type="entry name" value="HAMP"/>
    <property type="match status" value="1"/>
</dbReference>
<dbReference type="PANTHER" id="PTHR43531">
    <property type="entry name" value="PROTEIN ICFG"/>
    <property type="match status" value="1"/>
</dbReference>
<dbReference type="Proteomes" id="UP000267464">
    <property type="component" value="Unassembled WGS sequence"/>
</dbReference>
<name>A0A3N7HQX0_9BURK</name>
<gene>
    <name evidence="8" type="ORF">DZC73_12170</name>
</gene>
<dbReference type="Pfam" id="PF00672">
    <property type="entry name" value="HAMP"/>
    <property type="match status" value="1"/>
</dbReference>
<keyword evidence="5" id="KW-0812">Transmembrane</keyword>
<dbReference type="GO" id="GO:0005886">
    <property type="term" value="C:plasma membrane"/>
    <property type="evidence" value="ECO:0007669"/>
    <property type="project" value="TreeGrafter"/>
</dbReference>
<dbReference type="SMART" id="SM00283">
    <property type="entry name" value="MA"/>
    <property type="match status" value="1"/>
</dbReference>
<reference evidence="8 9" key="1">
    <citation type="submission" date="2018-08" db="EMBL/GenBank/DDBJ databases">
        <authorList>
            <person name="Khan S.A."/>
            <person name="Jeon C.O."/>
            <person name="Chun B.H."/>
            <person name="Jeong S.E."/>
        </authorList>
    </citation>
    <scope>NUCLEOTIDE SEQUENCE [LARGE SCALE GENOMIC DNA]</scope>
    <source>
        <strain evidence="8 9">S-16</strain>
    </source>
</reference>
<keyword evidence="9" id="KW-1185">Reference proteome</keyword>
<dbReference type="InterPro" id="IPR004089">
    <property type="entry name" value="MCPsignal_dom"/>
</dbReference>
<dbReference type="Pfam" id="PF12729">
    <property type="entry name" value="4HB_MCP_1"/>
    <property type="match status" value="1"/>
</dbReference>
<evidence type="ECO:0000256" key="1">
    <source>
        <dbReference type="ARBA" id="ARBA00004370"/>
    </source>
</evidence>
<evidence type="ECO:0000259" key="6">
    <source>
        <dbReference type="PROSITE" id="PS50111"/>
    </source>
</evidence>
<reference evidence="8 9" key="2">
    <citation type="submission" date="2018-12" db="EMBL/GenBank/DDBJ databases">
        <title>Rhizobacter gummiphilus sp. nov., a rubber-degrading bacterium isolated from the soil of a botanical garden in Japan.</title>
        <authorList>
            <person name="Shunsuke S.S."/>
        </authorList>
    </citation>
    <scope>NUCLEOTIDE SEQUENCE [LARGE SCALE GENOMIC DNA]</scope>
    <source>
        <strain evidence="8 9">S-16</strain>
    </source>
</reference>
<feature type="domain" description="Methyl-accepting transducer" evidence="6">
    <location>
        <begin position="277"/>
        <end position="506"/>
    </location>
</feature>
<keyword evidence="5" id="KW-0472">Membrane</keyword>
<dbReference type="CDD" id="cd19411">
    <property type="entry name" value="MCP2201-like_sensor"/>
    <property type="match status" value="1"/>
</dbReference>
<dbReference type="GO" id="GO:0007165">
    <property type="term" value="P:signal transduction"/>
    <property type="evidence" value="ECO:0007669"/>
    <property type="project" value="UniProtKB-KW"/>
</dbReference>
<protein>
    <submittedName>
        <fullName evidence="8">HAMP domain-containing protein</fullName>
    </submittedName>
</protein>
<evidence type="ECO:0000256" key="4">
    <source>
        <dbReference type="PROSITE-ProRule" id="PRU00284"/>
    </source>
</evidence>
<dbReference type="FunFam" id="1.10.287.950:FF:000001">
    <property type="entry name" value="Methyl-accepting chemotaxis sensory transducer"/>
    <property type="match status" value="1"/>
</dbReference>
<evidence type="ECO:0000313" key="9">
    <source>
        <dbReference type="Proteomes" id="UP000267464"/>
    </source>
</evidence>
<dbReference type="GO" id="GO:0004888">
    <property type="term" value="F:transmembrane signaling receptor activity"/>
    <property type="evidence" value="ECO:0007669"/>
    <property type="project" value="TreeGrafter"/>
</dbReference>
<dbReference type="EMBL" id="QUSW01000003">
    <property type="protein sequence ID" value="RQP24083.1"/>
    <property type="molecule type" value="Genomic_DNA"/>
</dbReference>
<sequence>MRCNKERSMRVSNLKIGVRLWLGFGLVIGLMAGIVAMSLSRMGLAEQRVDNILNDRYRKIALATEVKYNVALIHQHMRGALIDSDPEGIKRHTDAMGALRATNRELLDTFDKIINVPRAREIFDAIMAARKQDLAAQTELLAVIASGDRASAQQLLNTRVQDTERAYVKLLNDMTQLQKGKMDEESRNLTAEFGFGRTMMLALAAGALALGMFAAWYATRSITRPMGHALVMARRVADGDLTARIDITSQDETGQLMQALKDMNASLARIVSQVRDGTDQIATASSQIAAGNMDLSSRTEQQASSLQETASSMEELTGTVRQNADNARQASQLAASASQVAVKGGAVVSQVVDTMGSINDSARRIAEITSVIDGIAFQTNILALNAAVEAARAGEQGRGFAVVASEVRNLAQRSAQAAKEIKTLIGDSVDKVEVGSKLVNEAGATMQEVVQSFKRVTDIIGEISHASEEQTSGISQINQAINQMDGVTQQNASLVEEAAAASQSLNHQVAGLVQVVGVFKLSKEPGALAPVAA</sequence>
<keyword evidence="5" id="KW-1133">Transmembrane helix</keyword>
<keyword evidence="2" id="KW-0488">Methylation</keyword>
<dbReference type="InterPro" id="IPR047347">
    <property type="entry name" value="YvaQ-like_sensor"/>
</dbReference>